<evidence type="ECO:0000256" key="13">
    <source>
        <dbReference type="PIRNR" id="PIRNR002811"/>
    </source>
</evidence>
<dbReference type="FunFam" id="3.90.580.10:FF:000001">
    <property type="entry name" value="DNA primase"/>
    <property type="match status" value="1"/>
</dbReference>
<evidence type="ECO:0000256" key="6">
    <source>
        <dbReference type="ARBA" id="ARBA00022723"/>
    </source>
</evidence>
<dbReference type="Gene3D" id="3.90.980.10">
    <property type="entry name" value="DNA primase, catalytic core, N-terminal domain"/>
    <property type="match status" value="1"/>
</dbReference>
<evidence type="ECO:0000256" key="12">
    <source>
        <dbReference type="HAMAP-Rule" id="MF_00974"/>
    </source>
</evidence>
<dbReference type="Pfam" id="PF08275">
    <property type="entry name" value="DNAG_N"/>
    <property type="match status" value="1"/>
</dbReference>
<reference evidence="17" key="1">
    <citation type="submission" date="2018-11" db="EMBL/GenBank/DDBJ databases">
        <title>Phylogenetic, genomic, and biogeographic characterization of a novel and ubiquitous marine invertebrate-associated Rickettsiales parasite, Candidatus Marinoinvertebrata rohwerii, gen. nov., sp. nov.</title>
        <authorList>
            <person name="Klinges J.G."/>
            <person name="Rosales S.M."/>
            <person name="Mcminds R."/>
            <person name="Shaver E.C."/>
            <person name="Shantz A."/>
            <person name="Peters E.C."/>
            <person name="Burkepile D.E."/>
            <person name="Silliman B.R."/>
            <person name="Vega Thurber R.L."/>
        </authorList>
    </citation>
    <scope>NUCLEOTIDE SEQUENCE [LARGE SCALE GENOMIC DNA]</scope>
    <source>
        <strain evidence="17">a_cerv_44</strain>
    </source>
</reference>
<dbReference type="InterPro" id="IPR050219">
    <property type="entry name" value="DnaG_primase"/>
</dbReference>
<evidence type="ECO:0000256" key="11">
    <source>
        <dbReference type="ARBA" id="ARBA00023163"/>
    </source>
</evidence>
<dbReference type="PROSITE" id="PS50880">
    <property type="entry name" value="TOPRIM"/>
    <property type="match status" value="1"/>
</dbReference>
<name>A0A429XEQ1_9RICK</name>
<organism evidence="16 17">
    <name type="scientific">Candidatus Aquarickettsia rohweri</name>
    <dbReference type="NCBI Taxonomy" id="2602574"/>
    <lineage>
        <taxon>Bacteria</taxon>
        <taxon>Pseudomonadati</taxon>
        <taxon>Pseudomonadota</taxon>
        <taxon>Alphaproteobacteria</taxon>
        <taxon>Rickettsiales</taxon>
        <taxon>Candidatus Midichloriaceae</taxon>
        <taxon>Candidatus Aquarickettsia</taxon>
    </lineage>
</organism>
<evidence type="ECO:0000256" key="8">
    <source>
        <dbReference type="ARBA" id="ARBA00022833"/>
    </source>
</evidence>
<keyword evidence="3 12" id="KW-0808">Transferase</keyword>
<dbReference type="GO" id="GO:0008270">
    <property type="term" value="F:zinc ion binding"/>
    <property type="evidence" value="ECO:0007669"/>
    <property type="project" value="UniProtKB-UniRule"/>
</dbReference>
<dbReference type="GO" id="GO:0005737">
    <property type="term" value="C:cytoplasm"/>
    <property type="evidence" value="ECO:0007669"/>
    <property type="project" value="TreeGrafter"/>
</dbReference>
<keyword evidence="11 12" id="KW-0804">Transcription</keyword>
<comment type="domain">
    <text evidence="12">Contains an N-terminal zinc-binding domain, a central core domain that contains the primase activity, and a C-terminal DnaB-binding domain.</text>
</comment>
<comment type="subunit">
    <text evidence="12">Monomer. Interacts with DnaB.</text>
</comment>
<evidence type="ECO:0000313" key="17">
    <source>
        <dbReference type="Proteomes" id="UP000279470"/>
    </source>
</evidence>
<dbReference type="Gene3D" id="3.40.1360.10">
    <property type="match status" value="1"/>
</dbReference>
<comment type="similarity">
    <text evidence="12 13">Belongs to the DnaG primase family.</text>
</comment>
<dbReference type="Proteomes" id="UP000279470">
    <property type="component" value="Unassembled WGS sequence"/>
</dbReference>
<evidence type="ECO:0000256" key="3">
    <source>
        <dbReference type="ARBA" id="ARBA00022679"/>
    </source>
</evidence>
<proteinExistence type="inferred from homology"/>
<comment type="cofactor">
    <cofactor evidence="12 13 14">
        <name>Zn(2+)</name>
        <dbReference type="ChEBI" id="CHEBI:29105"/>
    </cofactor>
    <text evidence="12 13 14">Binds 1 zinc ion per monomer.</text>
</comment>
<protein>
    <recommendedName>
        <fullName evidence="12 13">DNA primase</fullName>
        <ecNumber evidence="12">2.7.7.101</ecNumber>
    </recommendedName>
</protein>
<evidence type="ECO:0000256" key="1">
    <source>
        <dbReference type="ARBA" id="ARBA00022478"/>
    </source>
</evidence>
<comment type="caution">
    <text evidence="16">The sequence shown here is derived from an EMBL/GenBank/DDBJ whole genome shotgun (WGS) entry which is preliminary data.</text>
</comment>
<keyword evidence="4 12" id="KW-0548">Nucleotidyltransferase</keyword>
<gene>
    <name evidence="12 16" type="primary">dnaG</name>
    <name evidence="16" type="ORF">EIC27_05920</name>
</gene>
<evidence type="ECO:0000256" key="7">
    <source>
        <dbReference type="ARBA" id="ARBA00022771"/>
    </source>
</evidence>
<dbReference type="InterPro" id="IPR002694">
    <property type="entry name" value="Znf_CHC2"/>
</dbReference>
<keyword evidence="5 12" id="KW-0235">DNA replication</keyword>
<evidence type="ECO:0000256" key="10">
    <source>
        <dbReference type="ARBA" id="ARBA00023125"/>
    </source>
</evidence>
<evidence type="ECO:0000256" key="5">
    <source>
        <dbReference type="ARBA" id="ARBA00022705"/>
    </source>
</evidence>
<comment type="function">
    <text evidence="12 13">RNA polymerase that catalyzes the synthesis of short RNA molecules used as primers for DNA polymerase during DNA replication.</text>
</comment>
<dbReference type="Pfam" id="PF13155">
    <property type="entry name" value="Toprim_2"/>
    <property type="match status" value="1"/>
</dbReference>
<keyword evidence="6 12" id="KW-0479">Metal-binding</keyword>
<dbReference type="SMART" id="SM00493">
    <property type="entry name" value="TOPRIM"/>
    <property type="match status" value="1"/>
</dbReference>
<dbReference type="InterPro" id="IPR034151">
    <property type="entry name" value="TOPRIM_DnaG_bac"/>
</dbReference>
<evidence type="ECO:0000256" key="14">
    <source>
        <dbReference type="PIRSR" id="PIRSR002811-1"/>
    </source>
</evidence>
<dbReference type="PIRSF" id="PIRSF002811">
    <property type="entry name" value="DnaG"/>
    <property type="match status" value="1"/>
</dbReference>
<accession>A0A429XEQ1</accession>
<keyword evidence="8 12" id="KW-0862">Zinc</keyword>
<comment type="catalytic activity">
    <reaction evidence="12">
        <text>ssDNA + n NTP = ssDNA/pppN(pN)n-1 hybrid + (n-1) diphosphate.</text>
        <dbReference type="EC" id="2.7.7.101"/>
    </reaction>
</comment>
<dbReference type="EMBL" id="RXFM01000095">
    <property type="protein sequence ID" value="RST62863.1"/>
    <property type="molecule type" value="Genomic_DNA"/>
</dbReference>
<dbReference type="RefSeq" id="WP_126045163.1">
    <property type="nucleotide sequence ID" value="NZ_RXFM01000095.1"/>
</dbReference>
<sequence length="586" mass="67734">MNSEAQLIKSRILPSEIIRKKVNLKSKGGTGYVGLCPFHKEKTPSFFVNDDKKIYHCFGCGAHGDIFTFIMQDEGISYKDALEKLANIAGVKLKINSRKEIEQFEKNKIFFQIYKKTAEFYQKQLFNQIGDKALSYITSRGIKLEFIKKYHLGYSPNDSSILLKELKKEFSESEIYESKIIYKKNNFEFDPLYNRLIFPIQDKLGNFIAFGGRIVDKGEPKYLNSAENPIFKKSEHLYGYNFAKNSIYKQQEAIVVEGYMDVISLANCGIKNTVAPLGTSIKLEQLEILWSICQEPTICFDNDEAGKNAAKKIAYNSLTKISHNKSLKFVNLIEGKDPDDVIKNKGVNFFKNLIEKNISLSDYIFNNEVDKFGINTPERKTSIKLSLEKIVEDISDYSLKKSYLYHFKKKYSDLVFNFKKKIINNTNNATLLKIKKQNNTDEINNTIVIAILCNYPDLLKNNKITEELMNIKMPNKLDNIKKILLDFSLSNDDNFKSFFDNNIEKIINKNEATEIIEKLLNTIKFKSQAEAKQKLLRVFNINKIGAIKKEIEELKNQLLSTADDKLMKKMIYLKEYERQIKDEIAN</sequence>
<evidence type="ECO:0000256" key="9">
    <source>
        <dbReference type="ARBA" id="ARBA00022842"/>
    </source>
</evidence>
<dbReference type="GO" id="GO:0000428">
    <property type="term" value="C:DNA-directed RNA polymerase complex"/>
    <property type="evidence" value="ECO:0007669"/>
    <property type="project" value="UniProtKB-KW"/>
</dbReference>
<dbReference type="AlphaFoldDB" id="A0A429XEQ1"/>
<dbReference type="GO" id="GO:0003677">
    <property type="term" value="F:DNA binding"/>
    <property type="evidence" value="ECO:0007669"/>
    <property type="project" value="UniProtKB-KW"/>
</dbReference>
<dbReference type="SUPFAM" id="SSF57783">
    <property type="entry name" value="Zinc beta-ribbon"/>
    <property type="match status" value="1"/>
</dbReference>
<dbReference type="InterPro" id="IPR037068">
    <property type="entry name" value="DNA_primase_core_N_sf"/>
</dbReference>
<evidence type="ECO:0000259" key="15">
    <source>
        <dbReference type="PROSITE" id="PS50880"/>
    </source>
</evidence>
<feature type="domain" description="Toprim" evidence="15">
    <location>
        <begin position="251"/>
        <end position="333"/>
    </location>
</feature>
<dbReference type="InterPro" id="IPR006295">
    <property type="entry name" value="DNA_primase_DnaG"/>
</dbReference>
<evidence type="ECO:0000256" key="2">
    <source>
        <dbReference type="ARBA" id="ARBA00022515"/>
    </source>
</evidence>
<dbReference type="Gene3D" id="3.90.580.10">
    <property type="entry name" value="Zinc finger, CHC2-type domain"/>
    <property type="match status" value="1"/>
</dbReference>
<keyword evidence="17" id="KW-1185">Reference proteome</keyword>
<dbReference type="GO" id="GO:0003899">
    <property type="term" value="F:DNA-directed RNA polymerase activity"/>
    <property type="evidence" value="ECO:0007669"/>
    <property type="project" value="UniProtKB-UniRule"/>
</dbReference>
<evidence type="ECO:0000313" key="16">
    <source>
        <dbReference type="EMBL" id="RST62863.1"/>
    </source>
</evidence>
<dbReference type="OrthoDB" id="9803773at2"/>
<dbReference type="HAMAP" id="MF_00974">
    <property type="entry name" value="DNA_primase_DnaG"/>
    <property type="match status" value="1"/>
</dbReference>
<dbReference type="InterPro" id="IPR030846">
    <property type="entry name" value="DnaG_bac"/>
</dbReference>
<dbReference type="GO" id="GO:0006269">
    <property type="term" value="P:DNA replication, synthesis of primer"/>
    <property type="evidence" value="ECO:0007669"/>
    <property type="project" value="UniProtKB-UniRule"/>
</dbReference>
<dbReference type="NCBIfam" id="TIGR01391">
    <property type="entry name" value="dnaG"/>
    <property type="match status" value="1"/>
</dbReference>
<dbReference type="SUPFAM" id="SSF56731">
    <property type="entry name" value="DNA primase core"/>
    <property type="match status" value="1"/>
</dbReference>
<keyword evidence="2 12" id="KW-0639">Primosome</keyword>
<dbReference type="InterPro" id="IPR036977">
    <property type="entry name" value="DNA_primase_Znf_CHC2"/>
</dbReference>
<dbReference type="GO" id="GO:1990077">
    <property type="term" value="C:primosome complex"/>
    <property type="evidence" value="ECO:0007669"/>
    <property type="project" value="UniProtKB-KW"/>
</dbReference>
<dbReference type="PANTHER" id="PTHR30313:SF2">
    <property type="entry name" value="DNA PRIMASE"/>
    <property type="match status" value="1"/>
</dbReference>
<keyword evidence="1 12" id="KW-0240">DNA-directed RNA polymerase</keyword>
<dbReference type="Pfam" id="PF01807">
    <property type="entry name" value="Zn_ribbon_DnaG"/>
    <property type="match status" value="1"/>
</dbReference>
<dbReference type="EC" id="2.7.7.101" evidence="12"/>
<evidence type="ECO:0000256" key="4">
    <source>
        <dbReference type="ARBA" id="ARBA00022695"/>
    </source>
</evidence>
<dbReference type="InterPro" id="IPR006171">
    <property type="entry name" value="TOPRIM_dom"/>
</dbReference>
<dbReference type="PANTHER" id="PTHR30313">
    <property type="entry name" value="DNA PRIMASE"/>
    <property type="match status" value="1"/>
</dbReference>
<dbReference type="InterPro" id="IPR013264">
    <property type="entry name" value="DNAG_N"/>
</dbReference>
<keyword evidence="9" id="KW-0460">Magnesium</keyword>
<keyword evidence="7 12" id="KW-0863">Zinc-finger</keyword>
<dbReference type="SMART" id="SM00400">
    <property type="entry name" value="ZnF_CHCC"/>
    <property type="match status" value="1"/>
</dbReference>
<keyword evidence="10 12" id="KW-0238">DNA-binding</keyword>
<dbReference type="CDD" id="cd03364">
    <property type="entry name" value="TOPRIM_DnaG_primases"/>
    <property type="match status" value="1"/>
</dbReference>
<feature type="zinc finger region" description="CHC2-type" evidence="12 14">
    <location>
        <begin position="36"/>
        <end position="60"/>
    </location>
</feature>